<dbReference type="RefSeq" id="WP_307471188.1">
    <property type="nucleotide sequence ID" value="NZ_JAUSUB010000001.1"/>
</dbReference>
<evidence type="ECO:0000313" key="1">
    <source>
        <dbReference type="EMBL" id="MDQ0268437.1"/>
    </source>
</evidence>
<evidence type="ECO:0000313" key="2">
    <source>
        <dbReference type="Proteomes" id="UP001238088"/>
    </source>
</evidence>
<sequence>MGMFLFIGAIVLLIIVVSVVGFNSSTIKPLKNLPLPPKLGVESDKVNPIVNKLDASLSTNYKERLKQRVLKENPKWADHEFEWAYFELNRYFVMNSLLKSVPMFSDKVDDVWHEMLMFTREYEQFSKAFYGDYLHHSPNAEGMPMPGERALFDWMYLSLFAPTENSRKIWGGFLQSPIPNEILNDFELMNDEQLLVKYFRSNNEWMEIKMALIQKLKKEIFEARAFKREDKQPDRTNSDKDVLSHTALGAVIFFSIYHNEDFTNQMAAYLPEEWLKQTSAGGASCSGFACASDLDHHHSNDGGGSSDASCGSGCSSS</sequence>
<accession>A0ABU0AB08</accession>
<name>A0ABU0AB08_9BACI</name>
<proteinExistence type="predicted"/>
<protein>
    <recommendedName>
        <fullName evidence="3">DUF2207 domain-containing protein</fullName>
    </recommendedName>
</protein>
<organism evidence="1 2">
    <name type="scientific">Cytobacillus purgationiresistens</name>
    <dbReference type="NCBI Taxonomy" id="863449"/>
    <lineage>
        <taxon>Bacteria</taxon>
        <taxon>Bacillati</taxon>
        <taxon>Bacillota</taxon>
        <taxon>Bacilli</taxon>
        <taxon>Bacillales</taxon>
        <taxon>Bacillaceae</taxon>
        <taxon>Cytobacillus</taxon>
    </lineage>
</organism>
<dbReference type="Proteomes" id="UP001238088">
    <property type="component" value="Unassembled WGS sequence"/>
</dbReference>
<comment type="caution">
    <text evidence="1">The sequence shown here is derived from an EMBL/GenBank/DDBJ whole genome shotgun (WGS) entry which is preliminary data.</text>
</comment>
<reference evidence="1 2" key="1">
    <citation type="submission" date="2023-07" db="EMBL/GenBank/DDBJ databases">
        <title>Genomic Encyclopedia of Type Strains, Phase IV (KMG-IV): sequencing the most valuable type-strain genomes for metagenomic binning, comparative biology and taxonomic classification.</title>
        <authorList>
            <person name="Goeker M."/>
        </authorList>
    </citation>
    <scope>NUCLEOTIDE SEQUENCE [LARGE SCALE GENOMIC DNA]</scope>
    <source>
        <strain evidence="1 2">DSM 23494</strain>
    </source>
</reference>
<gene>
    <name evidence="1" type="ORF">J2S17_000306</name>
</gene>
<keyword evidence="2" id="KW-1185">Reference proteome</keyword>
<dbReference type="EMBL" id="JAUSUB010000001">
    <property type="protein sequence ID" value="MDQ0268437.1"/>
    <property type="molecule type" value="Genomic_DNA"/>
</dbReference>
<evidence type="ECO:0008006" key="3">
    <source>
        <dbReference type="Google" id="ProtNLM"/>
    </source>
</evidence>